<evidence type="ECO:0008006" key="5">
    <source>
        <dbReference type="Google" id="ProtNLM"/>
    </source>
</evidence>
<keyword evidence="4" id="KW-1185">Reference proteome</keyword>
<organism evidence="3 4">
    <name type="scientific">Sulfobacillus thermotolerans</name>
    <dbReference type="NCBI Taxonomy" id="338644"/>
    <lineage>
        <taxon>Bacteria</taxon>
        <taxon>Bacillati</taxon>
        <taxon>Bacillota</taxon>
        <taxon>Clostridia</taxon>
        <taxon>Eubacteriales</taxon>
        <taxon>Clostridiales Family XVII. Incertae Sedis</taxon>
        <taxon>Sulfobacillus</taxon>
    </lineage>
</organism>
<dbReference type="InterPro" id="IPR029069">
    <property type="entry name" value="HotDog_dom_sf"/>
</dbReference>
<dbReference type="CDD" id="cd00586">
    <property type="entry name" value="4HBT"/>
    <property type="match status" value="1"/>
</dbReference>
<evidence type="ECO:0000313" key="4">
    <source>
        <dbReference type="Proteomes" id="UP000325292"/>
    </source>
</evidence>
<comment type="similarity">
    <text evidence="1">Belongs to the 4-hydroxybenzoyl-CoA thioesterase family.</text>
</comment>
<dbReference type="PANTHER" id="PTHR31793:SF27">
    <property type="entry name" value="NOVEL THIOESTERASE SUPERFAMILY DOMAIN AND SAPOSIN A-TYPE DOMAIN CONTAINING PROTEIN (0610012H03RIK)"/>
    <property type="match status" value="1"/>
</dbReference>
<reference evidence="3 4" key="1">
    <citation type="journal article" date="2019" name="Sci. Rep.">
        <title>Sulfobacillus thermotolerans: new insights into resistance and metabolic capacities of acidophilic chemolithotrophs.</title>
        <authorList>
            <person name="Panyushkina A.E."/>
            <person name="Babenko V.V."/>
            <person name="Nikitina A.S."/>
            <person name="Selezneva O.V."/>
            <person name="Tsaplina I.A."/>
            <person name="Letarova M.A."/>
            <person name="Kostryukova E.S."/>
            <person name="Letarov A.V."/>
        </authorList>
    </citation>
    <scope>NUCLEOTIDE SEQUENCE [LARGE SCALE GENOMIC DNA]</scope>
    <source>
        <strain evidence="3 4">Kr1</strain>
    </source>
</reference>
<name>A0ABM6RNB8_9FIRM</name>
<dbReference type="EMBL" id="CP019454">
    <property type="protein sequence ID" value="AUW92817.1"/>
    <property type="molecule type" value="Genomic_DNA"/>
</dbReference>
<dbReference type="InterPro" id="IPR050563">
    <property type="entry name" value="4-hydroxybenzoyl-CoA_TE"/>
</dbReference>
<protein>
    <recommendedName>
        <fullName evidence="5">Thioesterase</fullName>
    </recommendedName>
</protein>
<dbReference type="Proteomes" id="UP000325292">
    <property type="component" value="Chromosome"/>
</dbReference>
<keyword evidence="2" id="KW-0378">Hydrolase</keyword>
<proteinExistence type="inferred from homology"/>
<dbReference type="Gene3D" id="3.10.129.10">
    <property type="entry name" value="Hotdog Thioesterase"/>
    <property type="match status" value="1"/>
</dbReference>
<dbReference type="SUPFAM" id="SSF54637">
    <property type="entry name" value="Thioesterase/thiol ester dehydrase-isomerase"/>
    <property type="match status" value="1"/>
</dbReference>
<evidence type="ECO:0000313" key="3">
    <source>
        <dbReference type="EMBL" id="AUW92817.1"/>
    </source>
</evidence>
<gene>
    <name evidence="3" type="ORF">BXT84_01650</name>
</gene>
<evidence type="ECO:0000256" key="2">
    <source>
        <dbReference type="ARBA" id="ARBA00022801"/>
    </source>
</evidence>
<accession>A0ABM6RNB8</accession>
<dbReference type="Pfam" id="PF13279">
    <property type="entry name" value="4HBT_2"/>
    <property type="match status" value="1"/>
</dbReference>
<dbReference type="PANTHER" id="PTHR31793">
    <property type="entry name" value="4-HYDROXYBENZOYL-COA THIOESTERASE FAMILY MEMBER"/>
    <property type="match status" value="1"/>
</dbReference>
<evidence type="ECO:0000256" key="1">
    <source>
        <dbReference type="ARBA" id="ARBA00005953"/>
    </source>
</evidence>
<sequence length="147" mass="16715">MNDLVIGGKRFVHETIIRVRFCETDANRHVSQVSYAIYFEQARTEFFDALMDEGFDWWSSQFSMVLAHQSITYLAPAFYRQTLRIYTGVSAIGRSSLGLYHLVVDSESGTLIANQDSTVVLVDALTQKSHSWPDSFRTKITPLLPES</sequence>